<protein>
    <submittedName>
        <fullName evidence="7">Penicillin-binding protein activator LpoB</fullName>
    </submittedName>
</protein>
<evidence type="ECO:0000256" key="1">
    <source>
        <dbReference type="ARBA" id="ARBA00022475"/>
    </source>
</evidence>
<dbReference type="Proteomes" id="UP000606776">
    <property type="component" value="Unassembled WGS sequence"/>
</dbReference>
<evidence type="ECO:0000313" key="7">
    <source>
        <dbReference type="EMBL" id="MBE9234467.1"/>
    </source>
</evidence>
<keyword evidence="4" id="KW-0564">Palmitate</keyword>
<keyword evidence="3 6" id="KW-0472">Membrane</keyword>
<dbReference type="PANTHER" id="PTHR41164:SF1">
    <property type="entry name" value="CURLI PRODUCTION ASSEMBLY_TRANSPORT COMPONENT CSGG"/>
    <property type="match status" value="1"/>
</dbReference>
<evidence type="ECO:0000256" key="4">
    <source>
        <dbReference type="ARBA" id="ARBA00023139"/>
    </source>
</evidence>
<name>A0ABR9V9Q8_9CYAN</name>
<accession>A0ABR9V9Q8</accession>
<comment type="caution">
    <text evidence="7">The sequence shown here is derived from an EMBL/GenBank/DDBJ whole genome shotgun (WGS) entry which is preliminary data.</text>
</comment>
<dbReference type="PANTHER" id="PTHR41164">
    <property type="entry name" value="CURLI PRODUCTION ASSEMBLY/TRANSPORT COMPONENT CSGG"/>
    <property type="match status" value="1"/>
</dbReference>
<dbReference type="PROSITE" id="PS51257">
    <property type="entry name" value="PROKAR_LIPOPROTEIN"/>
    <property type="match status" value="1"/>
</dbReference>
<keyword evidence="1" id="KW-1003">Cell membrane</keyword>
<proteinExistence type="predicted"/>
<feature type="transmembrane region" description="Helical" evidence="6">
    <location>
        <begin position="12"/>
        <end position="32"/>
    </location>
</feature>
<evidence type="ECO:0000256" key="3">
    <source>
        <dbReference type="ARBA" id="ARBA00023136"/>
    </source>
</evidence>
<dbReference type="InterPro" id="IPR005534">
    <property type="entry name" value="Curli_assmbl/transp-comp_CsgG"/>
</dbReference>
<evidence type="ECO:0000256" key="5">
    <source>
        <dbReference type="ARBA" id="ARBA00023288"/>
    </source>
</evidence>
<dbReference type="Pfam" id="PF03783">
    <property type="entry name" value="CsgG"/>
    <property type="match status" value="1"/>
</dbReference>
<dbReference type="RefSeq" id="WP_193941027.1">
    <property type="nucleotide sequence ID" value="NZ_JADEWB010000001.1"/>
</dbReference>
<keyword evidence="5" id="KW-0449">Lipoprotein</keyword>
<evidence type="ECO:0000256" key="6">
    <source>
        <dbReference type="SAM" id="Phobius"/>
    </source>
</evidence>
<evidence type="ECO:0000313" key="8">
    <source>
        <dbReference type="Proteomes" id="UP000606776"/>
    </source>
</evidence>
<keyword evidence="2" id="KW-0732">Signal</keyword>
<gene>
    <name evidence="7" type="ORF">IQ227_00060</name>
</gene>
<keyword evidence="8" id="KW-1185">Reference proteome</keyword>
<dbReference type="Gene3D" id="3.40.50.10610">
    <property type="entry name" value="ABC-type transport auxiliary lipoprotein component"/>
    <property type="match status" value="1"/>
</dbReference>
<keyword evidence="6" id="KW-0812">Transmembrane</keyword>
<organism evidence="7 8">
    <name type="scientific">Sphaerospermopsis aphanizomenoides LEGE 00250</name>
    <dbReference type="NCBI Taxonomy" id="2777972"/>
    <lineage>
        <taxon>Bacteria</taxon>
        <taxon>Bacillati</taxon>
        <taxon>Cyanobacteriota</taxon>
        <taxon>Cyanophyceae</taxon>
        <taxon>Nostocales</taxon>
        <taxon>Aphanizomenonaceae</taxon>
        <taxon>Sphaerospermopsis</taxon>
        <taxon>Sphaerospermopsis aphanizomenoides</taxon>
    </lineage>
</organism>
<dbReference type="EMBL" id="JADEWB010000001">
    <property type="protein sequence ID" value="MBE9234467.1"/>
    <property type="molecule type" value="Genomic_DNA"/>
</dbReference>
<reference evidence="7 8" key="1">
    <citation type="submission" date="2020-10" db="EMBL/GenBank/DDBJ databases">
        <authorList>
            <person name="Castelo-Branco R."/>
            <person name="Eusebio N."/>
            <person name="Adriana R."/>
            <person name="Vieira A."/>
            <person name="Brugerolle De Fraissinette N."/>
            <person name="Rezende De Castro R."/>
            <person name="Schneider M.P."/>
            <person name="Vasconcelos V."/>
            <person name="Leao P.N."/>
        </authorList>
    </citation>
    <scope>NUCLEOTIDE SEQUENCE [LARGE SCALE GENOMIC DNA]</scope>
    <source>
        <strain evidence="7 8">LEGE 00250</strain>
    </source>
</reference>
<evidence type="ECO:0000256" key="2">
    <source>
        <dbReference type="ARBA" id="ARBA00022729"/>
    </source>
</evidence>
<keyword evidence="6" id="KW-1133">Transmembrane helix</keyword>
<sequence>MNQIRCCRNTTLVFSLYLPVITSCLILSSVIFEGKQANANEIPKIAQSNNSSRNFRLASKEKVRIAVLDFDFSSVSNPNLLSILQGGSKGVSDILVNRLVKDGNFSVIERSQIDAILREQNFGDSGRVDAGTAAQIGKILGVEAVIIGSVTQFDLQQRQSGGGFLGFGAASTDTDAYVKLNIRVVNTTTSEILFVAEGNGNDSQSDTQVRVGPFGGGSVTVNESKLLTKATEKAIDQVVTELNNKSTDLASLPKSLPSVTATVADATGNTVILNKGKSDGYRVGMKLSIERVTKQVKDPTTGKVIRNVTQPIGIIELVEVDATSSVGKITSGGKFKVGDIAKPTQ</sequence>